<dbReference type="Pfam" id="PF03465">
    <property type="entry name" value="eRF1_3"/>
    <property type="match status" value="1"/>
</dbReference>
<dbReference type="SUPFAM" id="SSF159065">
    <property type="entry name" value="Dom34/Pelota N-terminal domain-like"/>
    <property type="match status" value="1"/>
</dbReference>
<dbReference type="Proteomes" id="UP000281549">
    <property type="component" value="Unassembled WGS sequence"/>
</dbReference>
<keyword evidence="5" id="KW-0479">Metal-binding</keyword>
<dbReference type="InterPro" id="IPR042226">
    <property type="entry name" value="eFR1_2_sf"/>
</dbReference>
<comment type="similarity">
    <text evidence="3">Belongs to the eukaryotic release factor 1 family. Pelota subfamily.</text>
</comment>
<evidence type="ECO:0000259" key="6">
    <source>
        <dbReference type="SMART" id="SM01194"/>
    </source>
</evidence>
<keyword evidence="4" id="KW-0963">Cytoplasm</keyword>
<dbReference type="GO" id="GO:0071025">
    <property type="term" value="P:RNA surveillance"/>
    <property type="evidence" value="ECO:0007669"/>
    <property type="project" value="InterPro"/>
</dbReference>
<dbReference type="InterPro" id="IPR004405">
    <property type="entry name" value="TF_pelota"/>
</dbReference>
<dbReference type="AlphaFoldDB" id="A0A075AZC6"/>
<comment type="subcellular location">
    <subcellularLocation>
        <location evidence="2">Cytoplasm</location>
    </subcellularLocation>
</comment>
<evidence type="ECO:0000256" key="4">
    <source>
        <dbReference type="ARBA" id="ARBA00022490"/>
    </source>
</evidence>
<protein>
    <submittedName>
        <fullName evidence="7">ERF1 1/Pelota-like domain-containing protein</fullName>
    </submittedName>
</protein>
<dbReference type="InterPro" id="IPR005140">
    <property type="entry name" value="eRF1_Pelota-like_N"/>
</dbReference>
<dbReference type="PANTHER" id="PTHR10853">
    <property type="entry name" value="PELOTA"/>
    <property type="match status" value="1"/>
</dbReference>
<dbReference type="OMA" id="LKMIILC"/>
<dbReference type="EMBL" id="KE560790">
    <property type="protein sequence ID" value="EPZ35645.1"/>
    <property type="molecule type" value="Genomic_DNA"/>
</dbReference>
<reference evidence="7 9" key="1">
    <citation type="journal article" date="2013" name="Curr. Biol.">
        <title>Shared signatures of parasitism and phylogenomics unite Cryptomycota and microsporidia.</title>
        <authorList>
            <person name="James T.Y."/>
            <person name="Pelin A."/>
            <person name="Bonen L."/>
            <person name="Ahrendt S."/>
            <person name="Sain D."/>
            <person name="Corradi N."/>
            <person name="Stajich J.E."/>
        </authorList>
    </citation>
    <scope>NUCLEOTIDE SEQUENCE [LARGE SCALE GENOMIC DNA]</scope>
    <source>
        <strain evidence="7 9">CSF55</strain>
        <strain evidence="7 9">CSF55</strain>
    </source>
</reference>
<evidence type="ECO:0000313" key="9">
    <source>
        <dbReference type="Proteomes" id="UP000030755"/>
    </source>
</evidence>
<dbReference type="SUPFAM" id="SSF53137">
    <property type="entry name" value="Translational machinery components"/>
    <property type="match status" value="1"/>
</dbReference>
<dbReference type="EMBL" id="ML005074">
    <property type="protein sequence ID" value="RKP20368.1"/>
    <property type="molecule type" value="Genomic_DNA"/>
</dbReference>
<dbReference type="InterPro" id="IPR005141">
    <property type="entry name" value="eRF1_2"/>
</dbReference>
<dbReference type="InterPro" id="IPR038069">
    <property type="entry name" value="Pelota/DOM34_N"/>
</dbReference>
<evidence type="ECO:0000313" key="7">
    <source>
        <dbReference type="EMBL" id="EPZ35645.1"/>
    </source>
</evidence>
<dbReference type="Gene3D" id="3.30.420.60">
    <property type="entry name" value="eRF1 domain 2"/>
    <property type="match status" value="1"/>
</dbReference>
<evidence type="ECO:0000256" key="2">
    <source>
        <dbReference type="ARBA" id="ARBA00004496"/>
    </source>
</evidence>
<dbReference type="InterPro" id="IPR029064">
    <property type="entry name" value="Ribosomal_eL30-like_sf"/>
</dbReference>
<dbReference type="Pfam" id="PF03464">
    <property type="entry name" value="eRF1_2"/>
    <property type="match status" value="1"/>
</dbReference>
<evidence type="ECO:0000313" key="10">
    <source>
        <dbReference type="Proteomes" id="UP000281549"/>
    </source>
</evidence>
<dbReference type="FunFam" id="2.30.30.870:FF:000001">
    <property type="entry name" value="Protein pelota homolog"/>
    <property type="match status" value="1"/>
</dbReference>
<dbReference type="GO" id="GO:0032790">
    <property type="term" value="P:ribosome disassembly"/>
    <property type="evidence" value="ECO:0007669"/>
    <property type="project" value="TreeGrafter"/>
</dbReference>
<dbReference type="InterPro" id="IPR058547">
    <property type="entry name" value="Pelota_N"/>
</dbReference>
<sequence>MKVLHKFLQKDASGTIKLLPEDLEDMWHIYNLLCIGDKLTCSTIRKVQTESSTGSVDSNKMRLYLTIEIYAIEGDMSMGVIRVNGRVCVENKHVKLGSYHTIDLCINNEFKLFKDEWDIISLERIDQICHVKSKAEIGAVILQDGNYSVLRKLGLANVCLVTDNMIVVMQRIEVNIPKKRLGSTTQREKAQNKFMEQIYNAIIKHIPLADMKAIIIASPGFLKDQLFSYIMKEAQSQNSKIIFDAKNKFLLVHCSTGHKSALSEVLQDPSIQHRLSDTKYAKEIKEFNKFHEMLKHDPDRVTYGFDSVNIAAENHAIKTLFVTDGLFR</sequence>
<dbReference type="Gene3D" id="3.30.1330.30">
    <property type="match status" value="1"/>
</dbReference>
<dbReference type="GO" id="GO:0005737">
    <property type="term" value="C:cytoplasm"/>
    <property type="evidence" value="ECO:0007669"/>
    <property type="project" value="UniProtKB-SubCell"/>
</dbReference>
<dbReference type="SMART" id="SM01194">
    <property type="entry name" value="eRF1_1"/>
    <property type="match status" value="1"/>
</dbReference>
<evidence type="ECO:0000313" key="8">
    <source>
        <dbReference type="EMBL" id="RKP20368.1"/>
    </source>
</evidence>
<dbReference type="GO" id="GO:0070966">
    <property type="term" value="P:nuclear-transcribed mRNA catabolic process, no-go decay"/>
    <property type="evidence" value="ECO:0007669"/>
    <property type="project" value="InterPro"/>
</dbReference>
<gene>
    <name evidence="7" type="ORF">O9G_002653</name>
    <name evidence="8" type="ORF">ROZALSC1DRAFT_28133</name>
</gene>
<dbReference type="Proteomes" id="UP000030755">
    <property type="component" value="Unassembled WGS sequence"/>
</dbReference>
<dbReference type="Gene3D" id="2.30.30.870">
    <property type="entry name" value="Pelota, domain A"/>
    <property type="match status" value="1"/>
</dbReference>
<dbReference type="GO" id="GO:0046872">
    <property type="term" value="F:metal ion binding"/>
    <property type="evidence" value="ECO:0007669"/>
    <property type="project" value="UniProtKB-KW"/>
</dbReference>
<evidence type="ECO:0000256" key="5">
    <source>
        <dbReference type="ARBA" id="ARBA00022723"/>
    </source>
</evidence>
<reference evidence="8" key="3">
    <citation type="submission" date="2018-08" db="EMBL/GenBank/DDBJ databases">
        <title>Leveraging single-cell genomics to expand the Fungal Tree of Life.</title>
        <authorList>
            <consortium name="DOE Joint Genome Institute"/>
            <person name="Ahrendt S.R."/>
            <person name="Quandt C.A."/>
            <person name="Ciobanu D."/>
            <person name="Clum A."/>
            <person name="Salamov A."/>
            <person name="Andreopoulos B."/>
            <person name="Cheng J.-F."/>
            <person name="Woyke T."/>
            <person name="Pelin A."/>
            <person name="Henrissat B."/>
            <person name="Reynolds N."/>
            <person name="Benny G.L."/>
            <person name="Smith M.E."/>
            <person name="James T.Y."/>
            <person name="Grigoriev I.V."/>
        </authorList>
    </citation>
    <scope>NUCLEOTIDE SEQUENCE</scope>
    <source>
        <strain evidence="8">CSF55</strain>
    </source>
</reference>
<comment type="cofactor">
    <cofactor evidence="1">
        <name>a divalent metal cation</name>
        <dbReference type="ChEBI" id="CHEBI:60240"/>
    </cofactor>
</comment>
<dbReference type="OrthoDB" id="10249111at2759"/>
<name>A0A075AZC6_ROZAC</name>
<dbReference type="InterPro" id="IPR005142">
    <property type="entry name" value="eRF1_3"/>
</dbReference>
<evidence type="ECO:0000256" key="1">
    <source>
        <dbReference type="ARBA" id="ARBA00001968"/>
    </source>
</evidence>
<reference evidence="10" key="2">
    <citation type="journal article" date="2018" name="Nat. Microbiol.">
        <title>Leveraging single-cell genomics to expand the fungal tree of life.</title>
        <authorList>
            <person name="Ahrendt S.R."/>
            <person name="Quandt C.A."/>
            <person name="Ciobanu D."/>
            <person name="Clum A."/>
            <person name="Salamov A."/>
            <person name="Andreopoulos B."/>
            <person name="Cheng J.F."/>
            <person name="Woyke T."/>
            <person name="Pelin A."/>
            <person name="Henrissat B."/>
            <person name="Reynolds N.K."/>
            <person name="Benny G.L."/>
            <person name="Smith M.E."/>
            <person name="James T.Y."/>
            <person name="Grigoriev I.V."/>
        </authorList>
    </citation>
    <scope>NUCLEOTIDE SEQUENCE [LARGE SCALE GENOMIC DNA]</scope>
    <source>
        <strain evidence="10">CSF55</strain>
    </source>
</reference>
<dbReference type="Pfam" id="PF26356">
    <property type="entry name" value="Pelota_N"/>
    <property type="match status" value="1"/>
</dbReference>
<accession>A0A075AZC6</accession>
<dbReference type="NCBIfam" id="TIGR00111">
    <property type="entry name" value="pelota"/>
    <property type="match status" value="1"/>
</dbReference>
<keyword evidence="9" id="KW-1185">Reference proteome</keyword>
<evidence type="ECO:0000256" key="3">
    <source>
        <dbReference type="ARBA" id="ARBA00009504"/>
    </source>
</evidence>
<organism evidence="7 9">
    <name type="scientific">Rozella allomycis (strain CSF55)</name>
    <dbReference type="NCBI Taxonomy" id="988480"/>
    <lineage>
        <taxon>Eukaryota</taxon>
        <taxon>Fungi</taxon>
        <taxon>Fungi incertae sedis</taxon>
        <taxon>Cryptomycota</taxon>
        <taxon>Cryptomycota incertae sedis</taxon>
        <taxon>Rozella</taxon>
    </lineage>
</organism>
<dbReference type="GO" id="GO:0070481">
    <property type="term" value="P:nuclear-transcribed mRNA catabolic process, non-stop decay"/>
    <property type="evidence" value="ECO:0007669"/>
    <property type="project" value="InterPro"/>
</dbReference>
<dbReference type="SUPFAM" id="SSF55315">
    <property type="entry name" value="L30e-like"/>
    <property type="match status" value="1"/>
</dbReference>
<proteinExistence type="inferred from homology"/>
<dbReference type="HOGENOM" id="CLU_023334_3_1_1"/>
<feature type="domain" description="eRF1/Pelota-like N-terminal" evidence="6">
    <location>
        <begin position="1"/>
        <end position="130"/>
    </location>
</feature>
<dbReference type="PANTHER" id="PTHR10853:SF0">
    <property type="entry name" value="PROTEIN PELOTA HOMOLOG"/>
    <property type="match status" value="1"/>
</dbReference>
<dbReference type="GO" id="GO:0070651">
    <property type="term" value="P:nonfunctional rRNA decay"/>
    <property type="evidence" value="ECO:0007669"/>
    <property type="project" value="TreeGrafter"/>
</dbReference>
<dbReference type="STRING" id="988480.A0A075AZC6"/>